<comment type="caution">
    <text evidence="1">The sequence shown here is derived from an EMBL/GenBank/DDBJ whole genome shotgun (WGS) entry which is preliminary data.</text>
</comment>
<proteinExistence type="predicted"/>
<organism evidence="1 2">
    <name type="scientific">Dyella flagellata</name>
    <dbReference type="NCBI Taxonomy" id="1867833"/>
    <lineage>
        <taxon>Bacteria</taxon>
        <taxon>Pseudomonadati</taxon>
        <taxon>Pseudomonadota</taxon>
        <taxon>Gammaproteobacteria</taxon>
        <taxon>Lysobacterales</taxon>
        <taxon>Rhodanobacteraceae</taxon>
        <taxon>Dyella</taxon>
    </lineage>
</organism>
<evidence type="ECO:0000313" key="1">
    <source>
        <dbReference type="EMBL" id="GLQ90794.1"/>
    </source>
</evidence>
<evidence type="ECO:0000313" key="2">
    <source>
        <dbReference type="Proteomes" id="UP001156627"/>
    </source>
</evidence>
<gene>
    <name evidence="1" type="ORF">GCM10007898_43700</name>
</gene>
<dbReference type="Proteomes" id="UP001156627">
    <property type="component" value="Unassembled WGS sequence"/>
</dbReference>
<protein>
    <submittedName>
        <fullName evidence="1">Uncharacterized protein</fullName>
    </submittedName>
</protein>
<name>A0ABQ5XGG4_9GAMM</name>
<dbReference type="EMBL" id="BSOA01000050">
    <property type="protein sequence ID" value="GLQ90794.1"/>
    <property type="molecule type" value="Genomic_DNA"/>
</dbReference>
<accession>A0ABQ5XGG4</accession>
<keyword evidence="2" id="KW-1185">Reference proteome</keyword>
<sequence length="79" mass="8833">MSEQVSPSWVEKMSTRLAVADGDLRVQWINPAQVELLGLGLPTTGLDADVFVRKRRLQGVDVRFQSCHARSQLLLQKSV</sequence>
<reference evidence="2" key="1">
    <citation type="journal article" date="2019" name="Int. J. Syst. Evol. Microbiol.">
        <title>The Global Catalogue of Microorganisms (GCM) 10K type strain sequencing project: providing services to taxonomists for standard genome sequencing and annotation.</title>
        <authorList>
            <consortium name="The Broad Institute Genomics Platform"/>
            <consortium name="The Broad Institute Genome Sequencing Center for Infectious Disease"/>
            <person name="Wu L."/>
            <person name="Ma J."/>
        </authorList>
    </citation>
    <scope>NUCLEOTIDE SEQUENCE [LARGE SCALE GENOMIC DNA]</scope>
    <source>
        <strain evidence="2">NBRC 111981</strain>
    </source>
</reference>